<dbReference type="GO" id="GO:0004497">
    <property type="term" value="F:monooxygenase activity"/>
    <property type="evidence" value="ECO:0007669"/>
    <property type="project" value="UniProtKB-KW"/>
</dbReference>
<sequence>MCDQGGREVWSTDIKGITSCSDPPILTIYGKALSWQGSTVLIRPTSSSLPTDYGLCQSRRQRDNEPTHCGILHTAASPLFANFPLDRQMLDCQNAGPLLCYMALVISGMSAYDGGGTNGLGCLAQIAEKANIDYVVLDKGIVAPPFGTTITMQPHGCRILDQLGCLDAVLSQCSTMKGCSCRTSTGKVYAENRFFEVIQQYTCTLDRRVFLRTLYNQLRDKSKVLERCRVENIIEETGIVKVLLADGTEHVGNLVVGADGVHSKVRELMWDKANRAIPGSISAAEKRSMATTYNALIAMCPPVPGLSKHDMEITSAHCKLPEAKRYRWPNRGKYTEEEMEALASKLADCPVTETVLFGELWRSRTKGQLISLEEGVLKHWFFGRIVLAGDAIHKITPNSALGGCTAMESVVSIANAIHGLVHAHPNKEPSDVEIRDALQHYQDSRLDRVKGIVEFGAKMTRLQAYDGWWNYITQRWITPVIGLDCLARDASRLFSGTPKLNYVPFEGKAGKLGWNEDSTTRLTRSPGKKAARGGRALKRILPVVVGTLMLLSSTLWWVISGDMRHASAGFGAFIKFA</sequence>
<evidence type="ECO:0000313" key="7">
    <source>
        <dbReference type="EMBL" id="KMM65049.1"/>
    </source>
</evidence>
<dbReference type="PRINTS" id="PR00420">
    <property type="entry name" value="RNGMNOXGNASE"/>
</dbReference>
<dbReference type="SUPFAM" id="SSF51905">
    <property type="entry name" value="FAD/NAD(P)-binding domain"/>
    <property type="match status" value="1"/>
</dbReference>
<dbReference type="PANTHER" id="PTHR47356:SF2">
    <property type="entry name" value="FAD-BINDING DOMAIN-CONTAINING PROTEIN-RELATED"/>
    <property type="match status" value="1"/>
</dbReference>
<dbReference type="PANTHER" id="PTHR47356">
    <property type="entry name" value="FAD-DEPENDENT MONOOXYGENASE ASQG-RELATED"/>
    <property type="match status" value="1"/>
</dbReference>
<dbReference type="Gene3D" id="3.50.50.60">
    <property type="entry name" value="FAD/NAD(P)-binding domain"/>
    <property type="match status" value="1"/>
</dbReference>
<dbReference type="Pfam" id="PF01494">
    <property type="entry name" value="FAD_binding_3"/>
    <property type="match status" value="1"/>
</dbReference>
<dbReference type="Proteomes" id="UP000054567">
    <property type="component" value="Unassembled WGS sequence"/>
</dbReference>
<keyword evidence="5" id="KW-0812">Transmembrane</keyword>
<gene>
    <name evidence="7" type="ORF">CPAG_01400</name>
</gene>
<dbReference type="InterPro" id="IPR002938">
    <property type="entry name" value="FAD-bd"/>
</dbReference>
<keyword evidence="2" id="KW-0285">Flavoprotein</keyword>
<reference evidence="7 8" key="1">
    <citation type="submission" date="2007-06" db="EMBL/GenBank/DDBJ databases">
        <title>The Genome Sequence of Coccidioides posadasii RMSCC_3488.</title>
        <authorList>
            <consortium name="Coccidioides Genome Resources Consortium"/>
            <consortium name="The Broad Institute Genome Sequencing Platform"/>
            <person name="Henn M.R."/>
            <person name="Sykes S."/>
            <person name="Young S."/>
            <person name="Jaffe D."/>
            <person name="Berlin A."/>
            <person name="Alvarez P."/>
            <person name="Butler J."/>
            <person name="Gnerre S."/>
            <person name="Grabherr M."/>
            <person name="Mauceli E."/>
            <person name="Brockman W."/>
            <person name="Kodira C."/>
            <person name="Alvarado L."/>
            <person name="Zeng Q."/>
            <person name="Crawford M."/>
            <person name="Antoine C."/>
            <person name="Devon K."/>
            <person name="Galgiani J."/>
            <person name="Orsborn K."/>
            <person name="Lewis M.L."/>
            <person name="Nusbaum C."/>
            <person name="Galagan J."/>
            <person name="Birren B."/>
        </authorList>
    </citation>
    <scope>NUCLEOTIDE SEQUENCE [LARGE SCALE GENOMIC DNA]</scope>
    <source>
        <strain evidence="7 8">RMSCC 3488</strain>
    </source>
</reference>
<organism evidence="7 8">
    <name type="scientific">Coccidioides posadasii RMSCC 3488</name>
    <dbReference type="NCBI Taxonomy" id="454284"/>
    <lineage>
        <taxon>Eukaryota</taxon>
        <taxon>Fungi</taxon>
        <taxon>Dikarya</taxon>
        <taxon>Ascomycota</taxon>
        <taxon>Pezizomycotina</taxon>
        <taxon>Eurotiomycetes</taxon>
        <taxon>Eurotiomycetidae</taxon>
        <taxon>Onygenales</taxon>
        <taxon>Onygenaceae</taxon>
        <taxon>Coccidioides</taxon>
    </lineage>
</organism>
<evidence type="ECO:0000259" key="6">
    <source>
        <dbReference type="Pfam" id="PF01494"/>
    </source>
</evidence>
<dbReference type="OrthoDB" id="10029326at2759"/>
<dbReference type="GO" id="GO:0071949">
    <property type="term" value="F:FAD binding"/>
    <property type="evidence" value="ECO:0007669"/>
    <property type="project" value="InterPro"/>
</dbReference>
<evidence type="ECO:0000313" key="8">
    <source>
        <dbReference type="Proteomes" id="UP000054567"/>
    </source>
</evidence>
<dbReference type="AlphaFoldDB" id="A0A0J6F7Y5"/>
<evidence type="ECO:0000256" key="4">
    <source>
        <dbReference type="ARBA" id="ARBA00023002"/>
    </source>
</evidence>
<evidence type="ECO:0000256" key="1">
    <source>
        <dbReference type="ARBA" id="ARBA00007992"/>
    </source>
</evidence>
<feature type="transmembrane region" description="Helical" evidence="5">
    <location>
        <begin position="540"/>
        <end position="559"/>
    </location>
</feature>
<keyword evidence="5" id="KW-0472">Membrane</keyword>
<keyword evidence="4" id="KW-0560">Oxidoreductase</keyword>
<dbReference type="InterPro" id="IPR036188">
    <property type="entry name" value="FAD/NAD-bd_sf"/>
</dbReference>
<reference evidence="8" key="2">
    <citation type="journal article" date="2009" name="Genome Res.">
        <title>Comparative genomic analyses of the human fungal pathogens Coccidioides and their relatives.</title>
        <authorList>
            <person name="Sharpton T.J."/>
            <person name="Stajich J.E."/>
            <person name="Rounsley S.D."/>
            <person name="Gardner M.J."/>
            <person name="Wortman J.R."/>
            <person name="Jordar V.S."/>
            <person name="Maiti R."/>
            <person name="Kodira C.D."/>
            <person name="Neafsey D.E."/>
            <person name="Zeng Q."/>
            <person name="Hung C.-Y."/>
            <person name="McMahan C."/>
            <person name="Muszewska A."/>
            <person name="Grynberg M."/>
            <person name="Mandel M.A."/>
            <person name="Kellner E.M."/>
            <person name="Barker B.M."/>
            <person name="Galgiani J.N."/>
            <person name="Orbach M.J."/>
            <person name="Kirkland T.N."/>
            <person name="Cole G.T."/>
            <person name="Henn M.R."/>
            <person name="Birren B.W."/>
            <person name="Taylor J.W."/>
        </authorList>
    </citation>
    <scope>NUCLEOTIDE SEQUENCE [LARGE SCALE GENOMIC DNA]</scope>
    <source>
        <strain evidence="8">RMSCC 3488</strain>
    </source>
</reference>
<dbReference type="EMBL" id="DS268109">
    <property type="protein sequence ID" value="KMM65049.1"/>
    <property type="molecule type" value="Genomic_DNA"/>
</dbReference>
<evidence type="ECO:0000256" key="3">
    <source>
        <dbReference type="ARBA" id="ARBA00022827"/>
    </source>
</evidence>
<evidence type="ECO:0000256" key="5">
    <source>
        <dbReference type="SAM" id="Phobius"/>
    </source>
</evidence>
<keyword evidence="7" id="KW-0503">Monooxygenase</keyword>
<dbReference type="InterPro" id="IPR050562">
    <property type="entry name" value="FAD_mOase_fung"/>
</dbReference>
<protein>
    <submittedName>
        <fullName evidence="7">Monooxygenase</fullName>
    </submittedName>
</protein>
<keyword evidence="5" id="KW-1133">Transmembrane helix</keyword>
<reference evidence="8" key="3">
    <citation type="journal article" date="2010" name="Genome Res.">
        <title>Population genomic sequencing of Coccidioides fungi reveals recent hybridization and transposon control.</title>
        <authorList>
            <person name="Neafsey D.E."/>
            <person name="Barker B.M."/>
            <person name="Sharpton T.J."/>
            <person name="Stajich J.E."/>
            <person name="Park D.J."/>
            <person name="Whiston E."/>
            <person name="Hung C.-Y."/>
            <person name="McMahan C."/>
            <person name="White J."/>
            <person name="Sykes S."/>
            <person name="Heiman D."/>
            <person name="Young S."/>
            <person name="Zeng Q."/>
            <person name="Abouelleil A."/>
            <person name="Aftuck L."/>
            <person name="Bessette D."/>
            <person name="Brown A."/>
            <person name="FitzGerald M."/>
            <person name="Lui A."/>
            <person name="Macdonald J.P."/>
            <person name="Priest M."/>
            <person name="Orbach M.J."/>
            <person name="Galgiani J.N."/>
            <person name="Kirkland T.N."/>
            <person name="Cole G.T."/>
            <person name="Birren B.W."/>
            <person name="Henn M.R."/>
            <person name="Taylor J.W."/>
            <person name="Rounsley S.D."/>
        </authorList>
    </citation>
    <scope>NUCLEOTIDE SEQUENCE [LARGE SCALE GENOMIC DNA]</scope>
    <source>
        <strain evidence="8">RMSCC 3488</strain>
    </source>
</reference>
<comment type="similarity">
    <text evidence="1">Belongs to the paxM FAD-dependent monooxygenase family.</text>
</comment>
<keyword evidence="3" id="KW-0274">FAD</keyword>
<evidence type="ECO:0000256" key="2">
    <source>
        <dbReference type="ARBA" id="ARBA00022630"/>
    </source>
</evidence>
<dbReference type="VEuPathDB" id="FungiDB:CPAG_01400"/>
<accession>A0A0J6F7Y5</accession>
<proteinExistence type="inferred from homology"/>
<name>A0A0J6F7Y5_COCPO</name>
<feature type="domain" description="FAD-binding" evidence="6">
    <location>
        <begin position="114"/>
        <end position="417"/>
    </location>
</feature>